<proteinExistence type="predicted"/>
<protein>
    <submittedName>
        <fullName evidence="1">Uncharacterized protein</fullName>
    </submittedName>
</protein>
<accession>A0A934T0X0</accession>
<comment type="caution">
    <text evidence="1">The sequence shown here is derived from an EMBL/GenBank/DDBJ whole genome shotgun (WGS) entry which is preliminary data.</text>
</comment>
<gene>
    <name evidence="1" type="ORF">JJB74_19425</name>
</gene>
<organism evidence="1 2">
    <name type="scientific">Noviherbaspirillum pedocola</name>
    <dbReference type="NCBI Taxonomy" id="2801341"/>
    <lineage>
        <taxon>Bacteria</taxon>
        <taxon>Pseudomonadati</taxon>
        <taxon>Pseudomonadota</taxon>
        <taxon>Betaproteobacteria</taxon>
        <taxon>Burkholderiales</taxon>
        <taxon>Oxalobacteraceae</taxon>
        <taxon>Noviherbaspirillum</taxon>
    </lineage>
</organism>
<reference evidence="1" key="1">
    <citation type="submission" date="2021-01" db="EMBL/GenBank/DDBJ databases">
        <title>Genome sequence of strain Noviherbaspirillum sp. DKR-6.</title>
        <authorList>
            <person name="Chaudhary D.K."/>
        </authorList>
    </citation>
    <scope>NUCLEOTIDE SEQUENCE</scope>
    <source>
        <strain evidence="1">DKR-6</strain>
    </source>
</reference>
<dbReference type="Proteomes" id="UP000622890">
    <property type="component" value="Unassembled WGS sequence"/>
</dbReference>
<evidence type="ECO:0000313" key="1">
    <source>
        <dbReference type="EMBL" id="MBK4736802.1"/>
    </source>
</evidence>
<dbReference type="AlphaFoldDB" id="A0A934T0X0"/>
<dbReference type="RefSeq" id="WP_200594607.1">
    <property type="nucleotide sequence ID" value="NZ_JAEPBG010000009.1"/>
</dbReference>
<evidence type="ECO:0000313" key="2">
    <source>
        <dbReference type="Proteomes" id="UP000622890"/>
    </source>
</evidence>
<keyword evidence="2" id="KW-1185">Reference proteome</keyword>
<name>A0A934T0X0_9BURK</name>
<dbReference type="EMBL" id="JAEPBG010000009">
    <property type="protein sequence ID" value="MBK4736802.1"/>
    <property type="molecule type" value="Genomic_DNA"/>
</dbReference>
<sequence length="130" mass="14153">MKSITLKEWLQKATPAQRAQLYKDADTSYMSVHQMAVGHRNISPAKAGEIEKATIGINQADPSLPPVLRLTSCAVCAECPFAKQCNGGDQLMVNIGFISMPDLPEAKQEAADARLAALDVEQCEKIRQLL</sequence>